<reference evidence="2" key="2">
    <citation type="submission" date="2023-05" db="EMBL/GenBank/DDBJ databases">
        <authorList>
            <consortium name="Lawrence Berkeley National Laboratory"/>
            <person name="Steindorff A."/>
            <person name="Hensen N."/>
            <person name="Bonometti L."/>
            <person name="Westerberg I."/>
            <person name="Brannstrom I.O."/>
            <person name="Guillou S."/>
            <person name="Cros-Aarteil S."/>
            <person name="Calhoun S."/>
            <person name="Haridas S."/>
            <person name="Kuo A."/>
            <person name="Mondo S."/>
            <person name="Pangilinan J."/>
            <person name="Riley R."/>
            <person name="Labutti K."/>
            <person name="Andreopoulos B."/>
            <person name="Lipzen A."/>
            <person name="Chen C."/>
            <person name="Yanf M."/>
            <person name="Daum C."/>
            <person name="Ng V."/>
            <person name="Clum A."/>
            <person name="Ohm R."/>
            <person name="Martin F."/>
            <person name="Silar P."/>
            <person name="Natvig D."/>
            <person name="Lalanne C."/>
            <person name="Gautier V."/>
            <person name="Ament-Velasquez S.L."/>
            <person name="Kruys A."/>
            <person name="Hutchinson M.I."/>
            <person name="Powell A.J."/>
            <person name="Barry K."/>
            <person name="Miller A.N."/>
            <person name="Grigoriev I.V."/>
            <person name="Debuchy R."/>
            <person name="Gladieux P."/>
            <person name="Thoren M.H."/>
            <person name="Johannesson H."/>
        </authorList>
    </citation>
    <scope>NUCLEOTIDE SEQUENCE</scope>
    <source>
        <strain evidence="2">CBS 103.79</strain>
    </source>
</reference>
<comment type="caution">
    <text evidence="2">The sequence shown here is derived from an EMBL/GenBank/DDBJ whole genome shotgun (WGS) entry which is preliminary data.</text>
</comment>
<reference evidence="2" key="1">
    <citation type="journal article" date="2023" name="Mol. Phylogenet. Evol.">
        <title>Genome-scale phylogeny and comparative genomics of the fungal order Sordariales.</title>
        <authorList>
            <person name="Hensen N."/>
            <person name="Bonometti L."/>
            <person name="Westerberg I."/>
            <person name="Brannstrom I.O."/>
            <person name="Guillou S."/>
            <person name="Cros-Aarteil S."/>
            <person name="Calhoun S."/>
            <person name="Haridas S."/>
            <person name="Kuo A."/>
            <person name="Mondo S."/>
            <person name="Pangilinan J."/>
            <person name="Riley R."/>
            <person name="LaButti K."/>
            <person name="Andreopoulos B."/>
            <person name="Lipzen A."/>
            <person name="Chen C."/>
            <person name="Yan M."/>
            <person name="Daum C."/>
            <person name="Ng V."/>
            <person name="Clum A."/>
            <person name="Steindorff A."/>
            <person name="Ohm R.A."/>
            <person name="Martin F."/>
            <person name="Silar P."/>
            <person name="Natvig D.O."/>
            <person name="Lalanne C."/>
            <person name="Gautier V."/>
            <person name="Ament-Velasquez S.L."/>
            <person name="Kruys A."/>
            <person name="Hutchinson M.I."/>
            <person name="Powell A.J."/>
            <person name="Barry K."/>
            <person name="Miller A.N."/>
            <person name="Grigoriev I.V."/>
            <person name="Debuchy R."/>
            <person name="Gladieux P."/>
            <person name="Hiltunen Thoren M."/>
            <person name="Johannesson H."/>
        </authorList>
    </citation>
    <scope>NUCLEOTIDE SEQUENCE</scope>
    <source>
        <strain evidence="2">CBS 103.79</strain>
    </source>
</reference>
<dbReference type="InterPro" id="IPR000210">
    <property type="entry name" value="BTB/POZ_dom"/>
</dbReference>
<keyword evidence="3" id="KW-1185">Reference proteome</keyword>
<evidence type="ECO:0000313" key="2">
    <source>
        <dbReference type="EMBL" id="KAK3897540.1"/>
    </source>
</evidence>
<dbReference type="Pfam" id="PF00651">
    <property type="entry name" value="BTB"/>
    <property type="match status" value="1"/>
</dbReference>
<gene>
    <name evidence="2" type="ORF">C8A05DRAFT_19718</name>
</gene>
<protein>
    <recommendedName>
        <fullName evidence="1">BTB domain-containing protein</fullName>
    </recommendedName>
</protein>
<dbReference type="EMBL" id="MU856135">
    <property type="protein sequence ID" value="KAK3897540.1"/>
    <property type="molecule type" value="Genomic_DNA"/>
</dbReference>
<dbReference type="Proteomes" id="UP001303889">
    <property type="component" value="Unassembled WGS sequence"/>
</dbReference>
<feature type="domain" description="BTB" evidence="1">
    <location>
        <begin position="11"/>
        <end position="57"/>
    </location>
</feature>
<dbReference type="AlphaFoldDB" id="A0AAN6MB69"/>
<dbReference type="Gene3D" id="3.30.710.10">
    <property type="entry name" value="Potassium Channel Kv1.1, Chain A"/>
    <property type="match status" value="1"/>
</dbReference>
<evidence type="ECO:0000313" key="3">
    <source>
        <dbReference type="Proteomes" id="UP001303889"/>
    </source>
</evidence>
<organism evidence="2 3">
    <name type="scientific">Staphylotrichum tortipilum</name>
    <dbReference type="NCBI Taxonomy" id="2831512"/>
    <lineage>
        <taxon>Eukaryota</taxon>
        <taxon>Fungi</taxon>
        <taxon>Dikarya</taxon>
        <taxon>Ascomycota</taxon>
        <taxon>Pezizomycotina</taxon>
        <taxon>Sordariomycetes</taxon>
        <taxon>Sordariomycetidae</taxon>
        <taxon>Sordariales</taxon>
        <taxon>Chaetomiaceae</taxon>
        <taxon>Staphylotrichum</taxon>
    </lineage>
</organism>
<accession>A0AAN6MB69</accession>
<sequence length="61" mass="6609">MLTQGSGSFLGRLLESGDFSDLTFICHGEKFRVHKAVVCTQSAPIKAAVQGGFKVSHVERE</sequence>
<dbReference type="SUPFAM" id="SSF54695">
    <property type="entry name" value="POZ domain"/>
    <property type="match status" value="1"/>
</dbReference>
<dbReference type="InterPro" id="IPR011333">
    <property type="entry name" value="SKP1/BTB/POZ_sf"/>
</dbReference>
<name>A0AAN6MB69_9PEZI</name>
<proteinExistence type="predicted"/>
<evidence type="ECO:0000259" key="1">
    <source>
        <dbReference type="Pfam" id="PF00651"/>
    </source>
</evidence>